<keyword evidence="5 12" id="KW-0812">Transmembrane</keyword>
<dbReference type="PRINTS" id="PR00260">
    <property type="entry name" value="CHEMTRNSDUCR"/>
</dbReference>
<feature type="transmembrane region" description="Helical" evidence="12">
    <location>
        <begin position="188"/>
        <end position="211"/>
    </location>
</feature>
<evidence type="ECO:0000256" key="7">
    <source>
        <dbReference type="ARBA" id="ARBA00023136"/>
    </source>
</evidence>
<dbReference type="GO" id="GO:0004888">
    <property type="term" value="F:transmembrane signaling receptor activity"/>
    <property type="evidence" value="ECO:0007669"/>
    <property type="project" value="InterPro"/>
</dbReference>
<keyword evidence="6 12" id="KW-1133">Transmembrane helix</keyword>
<dbReference type="GO" id="GO:0005886">
    <property type="term" value="C:plasma membrane"/>
    <property type="evidence" value="ECO:0007669"/>
    <property type="project" value="UniProtKB-SubCell"/>
</dbReference>
<sequence length="536" mass="57411">MNWYLTLKLKNKLLVAFITGAALTLIVGVLAITRLQQLDAITTDMYDNSMVSVLGLDKAITAQLTHSRASLLLALLEPHERDEQMAVNERIMATLEEGLKTYETAKSSDQEKILYEEFKARYATYRQAYQQLQQAVRNGDELRIKELAVGDIRSSSFALGEKTDELMQFNAQISSDANDNATLVAKNALNLMIVVLIIAVILAISMGLLLARHVTRQIGGEPEYAMETVRKVANGDLSVEVKAEVENSLLSAMRDMVNRLTQVISEVRSSADALASASEEVSAASGTLSQNSTEQAASVEETSASIEQITATVAQNAENAQVTDNMATKSASEAREGGRTVKETASAMKHIADKVKIIDAIAYQTNLLALNAAIEAARAGDHGKGFAVVAAEVRKLAERSQVAAQEIGELAASSVQLAGNAGTVLDQMVPAISQTADLVKEITAASKEQRVGLDQINAAIGQLSQTTQANAAASEELSATSEEMSAQATQLQQMMTFFRLSSSEAAQPQGSYSRAPLKRSFAAPAGNINEAAFTDF</sequence>
<keyword evidence="8 10" id="KW-0807">Transducer</keyword>
<proteinExistence type="inferred from homology"/>
<evidence type="ECO:0000256" key="12">
    <source>
        <dbReference type="SAM" id="Phobius"/>
    </source>
</evidence>
<gene>
    <name evidence="14" type="ORF">GIW75_11950</name>
</gene>
<dbReference type="GO" id="GO:0006935">
    <property type="term" value="P:chemotaxis"/>
    <property type="evidence" value="ECO:0007669"/>
    <property type="project" value="UniProtKB-KW"/>
</dbReference>
<evidence type="ECO:0000256" key="8">
    <source>
        <dbReference type="ARBA" id="ARBA00023224"/>
    </source>
</evidence>
<keyword evidence="7 12" id="KW-0472">Membrane</keyword>
<comment type="subcellular location">
    <subcellularLocation>
        <location evidence="1">Cell membrane</location>
        <topology evidence="1">Multi-pass membrane protein</topology>
    </subcellularLocation>
</comment>
<accession>A0AAW5A4N0</accession>
<comment type="caution">
    <text evidence="14">The sequence shown here is derived from an EMBL/GenBank/DDBJ whole genome shotgun (WGS) entry which is preliminary data.</text>
</comment>
<dbReference type="PANTHER" id="PTHR43531:SF11">
    <property type="entry name" value="METHYL-ACCEPTING CHEMOTAXIS PROTEIN 3"/>
    <property type="match status" value="1"/>
</dbReference>
<keyword evidence="3" id="KW-0488">Methylation</keyword>
<evidence type="ECO:0000256" key="3">
    <source>
        <dbReference type="ARBA" id="ARBA00022481"/>
    </source>
</evidence>
<name>A0AAW5A4N0_9PSED</name>
<evidence type="ECO:0000256" key="2">
    <source>
        <dbReference type="ARBA" id="ARBA00022475"/>
    </source>
</evidence>
<comment type="similarity">
    <text evidence="9">Belongs to the methyl-accepting chemotaxis (MCP) protein family.</text>
</comment>
<dbReference type="AlphaFoldDB" id="A0AAW5A4N0"/>
<evidence type="ECO:0000256" key="11">
    <source>
        <dbReference type="SAM" id="MobiDB-lite"/>
    </source>
</evidence>
<evidence type="ECO:0000259" key="13">
    <source>
        <dbReference type="PROSITE" id="PS50111"/>
    </source>
</evidence>
<evidence type="ECO:0000256" key="6">
    <source>
        <dbReference type="ARBA" id="ARBA00022989"/>
    </source>
</evidence>
<evidence type="ECO:0000256" key="4">
    <source>
        <dbReference type="ARBA" id="ARBA00022500"/>
    </source>
</evidence>
<feature type="compositionally biased region" description="Polar residues" evidence="11">
    <location>
        <begin position="286"/>
        <end position="302"/>
    </location>
</feature>
<organism evidence="14 15">
    <name type="scientific">Pseudomonas proteolytica</name>
    <dbReference type="NCBI Taxonomy" id="219574"/>
    <lineage>
        <taxon>Bacteria</taxon>
        <taxon>Pseudomonadati</taxon>
        <taxon>Pseudomonadota</taxon>
        <taxon>Gammaproteobacteria</taxon>
        <taxon>Pseudomonadales</taxon>
        <taxon>Pseudomonadaceae</taxon>
        <taxon>Pseudomonas</taxon>
    </lineage>
</organism>
<dbReference type="Pfam" id="PF00015">
    <property type="entry name" value="MCPsignal"/>
    <property type="match status" value="1"/>
</dbReference>
<feature type="domain" description="Methyl-accepting transducer" evidence="13">
    <location>
        <begin position="270"/>
        <end position="485"/>
    </location>
</feature>
<dbReference type="InterPro" id="IPR004089">
    <property type="entry name" value="MCPsignal_dom"/>
</dbReference>
<evidence type="ECO:0000313" key="14">
    <source>
        <dbReference type="EMBL" id="MCF5057666.1"/>
    </source>
</evidence>
<dbReference type="InterPro" id="IPR024478">
    <property type="entry name" value="HlyB_4HB_MCP"/>
</dbReference>
<dbReference type="SUPFAM" id="SSF58104">
    <property type="entry name" value="Methyl-accepting chemotaxis protein (MCP) signaling domain"/>
    <property type="match status" value="1"/>
</dbReference>
<evidence type="ECO:0000256" key="1">
    <source>
        <dbReference type="ARBA" id="ARBA00004651"/>
    </source>
</evidence>
<dbReference type="FunFam" id="1.10.287.950:FF:000001">
    <property type="entry name" value="Methyl-accepting chemotaxis sensory transducer"/>
    <property type="match status" value="1"/>
</dbReference>
<dbReference type="InterPro" id="IPR004090">
    <property type="entry name" value="Chemotax_Me-accpt_rcpt"/>
</dbReference>
<reference evidence="14 15" key="1">
    <citation type="submission" date="2019-11" db="EMBL/GenBank/DDBJ databases">
        <title>Epiphytic Pseudomonas syringae from cherry orchards.</title>
        <authorList>
            <person name="Hulin M.T."/>
        </authorList>
    </citation>
    <scope>NUCLEOTIDE SEQUENCE [LARGE SCALE GENOMIC DNA]</scope>
    <source>
        <strain evidence="14 15">PA-6-9F</strain>
    </source>
</reference>
<evidence type="ECO:0000313" key="15">
    <source>
        <dbReference type="Proteomes" id="UP000814172"/>
    </source>
</evidence>
<dbReference type="SMART" id="SM00283">
    <property type="entry name" value="MA"/>
    <property type="match status" value="1"/>
</dbReference>
<dbReference type="PROSITE" id="PS50111">
    <property type="entry name" value="CHEMOTAXIS_TRANSDUC_2"/>
    <property type="match status" value="1"/>
</dbReference>
<evidence type="ECO:0000256" key="10">
    <source>
        <dbReference type="PROSITE-ProRule" id="PRU00284"/>
    </source>
</evidence>
<dbReference type="Proteomes" id="UP000814172">
    <property type="component" value="Unassembled WGS sequence"/>
</dbReference>
<evidence type="ECO:0000256" key="9">
    <source>
        <dbReference type="ARBA" id="ARBA00029447"/>
    </source>
</evidence>
<keyword evidence="15" id="KW-1185">Reference proteome</keyword>
<protein>
    <submittedName>
        <fullName evidence="14">Methyl-accepting chemotaxis protein</fullName>
    </submittedName>
</protein>
<dbReference type="PANTHER" id="PTHR43531">
    <property type="entry name" value="PROTEIN ICFG"/>
    <property type="match status" value="1"/>
</dbReference>
<dbReference type="EMBL" id="WKEW01000031">
    <property type="protein sequence ID" value="MCF5057666.1"/>
    <property type="molecule type" value="Genomic_DNA"/>
</dbReference>
<dbReference type="Gene3D" id="1.10.287.950">
    <property type="entry name" value="Methyl-accepting chemotaxis protein"/>
    <property type="match status" value="1"/>
</dbReference>
<feature type="region of interest" description="Disordered" evidence="11">
    <location>
        <begin position="283"/>
        <end position="302"/>
    </location>
</feature>
<dbReference type="GO" id="GO:0007165">
    <property type="term" value="P:signal transduction"/>
    <property type="evidence" value="ECO:0007669"/>
    <property type="project" value="UniProtKB-KW"/>
</dbReference>
<evidence type="ECO:0000256" key="5">
    <source>
        <dbReference type="ARBA" id="ARBA00022692"/>
    </source>
</evidence>
<keyword evidence="4" id="KW-0145">Chemotaxis</keyword>
<keyword evidence="2" id="KW-1003">Cell membrane</keyword>
<dbReference type="InterPro" id="IPR051310">
    <property type="entry name" value="MCP_chemotaxis"/>
</dbReference>
<dbReference type="Pfam" id="PF12729">
    <property type="entry name" value="4HB_MCP_1"/>
    <property type="match status" value="1"/>
</dbReference>